<feature type="region of interest" description="Disordered" evidence="1">
    <location>
        <begin position="1"/>
        <end position="22"/>
    </location>
</feature>
<evidence type="ECO:0000313" key="2">
    <source>
        <dbReference type="EMBL" id="GAA0518157.1"/>
    </source>
</evidence>
<evidence type="ECO:0000313" key="3">
    <source>
        <dbReference type="Proteomes" id="UP001500220"/>
    </source>
</evidence>
<gene>
    <name evidence="2" type="ORF">GCM10009545_20280</name>
</gene>
<protein>
    <submittedName>
        <fullName evidence="2">Uncharacterized protein</fullName>
    </submittedName>
</protein>
<keyword evidence="3" id="KW-1185">Reference proteome</keyword>
<evidence type="ECO:0000256" key="1">
    <source>
        <dbReference type="SAM" id="MobiDB-lite"/>
    </source>
</evidence>
<dbReference type="Proteomes" id="UP001500220">
    <property type="component" value="Unassembled WGS sequence"/>
</dbReference>
<proteinExistence type="predicted"/>
<organism evidence="2 3">
    <name type="scientific">Saccharopolyspora thermophila</name>
    <dbReference type="NCBI Taxonomy" id="89367"/>
    <lineage>
        <taxon>Bacteria</taxon>
        <taxon>Bacillati</taxon>
        <taxon>Actinomycetota</taxon>
        <taxon>Actinomycetes</taxon>
        <taxon>Pseudonocardiales</taxon>
        <taxon>Pseudonocardiaceae</taxon>
        <taxon>Saccharopolyspora</taxon>
    </lineage>
</organism>
<dbReference type="EMBL" id="BAAAHC010000008">
    <property type="protein sequence ID" value="GAA0518157.1"/>
    <property type="molecule type" value="Genomic_DNA"/>
</dbReference>
<name>A0ABN1CFL7_9PSEU</name>
<sequence>MQTDRRGQPADPATDHHRVPHPALPYTCSGLYDSIAGYHREDPPAVHELTTGTFTRCLPYCFRLRNACYVGALPARAGLW</sequence>
<accession>A0ABN1CFL7</accession>
<comment type="caution">
    <text evidence="2">The sequence shown here is derived from an EMBL/GenBank/DDBJ whole genome shotgun (WGS) entry which is preliminary data.</text>
</comment>
<reference evidence="2 3" key="1">
    <citation type="journal article" date="2019" name="Int. J. Syst. Evol. Microbiol.">
        <title>The Global Catalogue of Microorganisms (GCM) 10K type strain sequencing project: providing services to taxonomists for standard genome sequencing and annotation.</title>
        <authorList>
            <consortium name="The Broad Institute Genomics Platform"/>
            <consortium name="The Broad Institute Genome Sequencing Center for Infectious Disease"/>
            <person name="Wu L."/>
            <person name="Ma J."/>
        </authorList>
    </citation>
    <scope>NUCLEOTIDE SEQUENCE [LARGE SCALE GENOMIC DNA]</scope>
    <source>
        <strain evidence="2 3">JCM 10664</strain>
    </source>
</reference>
<feature type="compositionally biased region" description="Basic and acidic residues" evidence="1">
    <location>
        <begin position="1"/>
        <end position="17"/>
    </location>
</feature>